<accession>A0A252A061</accession>
<evidence type="ECO:0000256" key="10">
    <source>
        <dbReference type="ARBA" id="ARBA00048721"/>
    </source>
</evidence>
<evidence type="ECO:0000259" key="12">
    <source>
        <dbReference type="Pfam" id="PF01467"/>
    </source>
</evidence>
<dbReference type="CDD" id="cd02165">
    <property type="entry name" value="NMNAT"/>
    <property type="match status" value="1"/>
</dbReference>
<organism evidence="13 14">
    <name type="scientific">Acetobacter orientalis</name>
    <dbReference type="NCBI Taxonomy" id="146474"/>
    <lineage>
        <taxon>Bacteria</taxon>
        <taxon>Pseudomonadati</taxon>
        <taxon>Pseudomonadota</taxon>
        <taxon>Alphaproteobacteria</taxon>
        <taxon>Acetobacterales</taxon>
        <taxon>Acetobacteraceae</taxon>
        <taxon>Acetobacter</taxon>
    </lineage>
</organism>
<evidence type="ECO:0000256" key="6">
    <source>
        <dbReference type="ARBA" id="ARBA00022695"/>
    </source>
</evidence>
<sequence length="217" mass="23738">MIPTYGDARRLRVGLLGGSFNPAHRGHLAIAQRALRALRLDQVWFMVSPGNPLKPAKGMAPFAKRLASVSTLADGRRLIATDIEARLGTRYTVETVRKLQQRFPFVHFVWLTGADGFATLSRWKGWHKLVAQVPIAVMPRPGQNNAALHGPAGHYMARWRIPACRAALLATLSPPVWTFLPGPQNGISATSIRQNGEFDSSLGYAARSGLSHTGERS</sequence>
<dbReference type="EMBL" id="JOMO01000033">
    <property type="protein sequence ID" value="OUI80467.1"/>
    <property type="molecule type" value="Genomic_DNA"/>
</dbReference>
<evidence type="ECO:0000256" key="5">
    <source>
        <dbReference type="ARBA" id="ARBA00022679"/>
    </source>
</evidence>
<dbReference type="PANTHER" id="PTHR39321">
    <property type="entry name" value="NICOTINATE-NUCLEOTIDE ADENYLYLTRANSFERASE-RELATED"/>
    <property type="match status" value="1"/>
</dbReference>
<comment type="caution">
    <text evidence="13">The sequence shown here is derived from an EMBL/GenBank/DDBJ whole genome shotgun (WGS) entry which is preliminary data.</text>
</comment>
<evidence type="ECO:0000256" key="8">
    <source>
        <dbReference type="ARBA" id="ARBA00022840"/>
    </source>
</evidence>
<evidence type="ECO:0000256" key="9">
    <source>
        <dbReference type="ARBA" id="ARBA00023027"/>
    </source>
</evidence>
<evidence type="ECO:0000256" key="4">
    <source>
        <dbReference type="ARBA" id="ARBA00022642"/>
    </source>
</evidence>
<keyword evidence="7 11" id="KW-0547">Nucleotide-binding</keyword>
<dbReference type="Pfam" id="PF01467">
    <property type="entry name" value="CTP_transf_like"/>
    <property type="match status" value="1"/>
</dbReference>
<keyword evidence="4 11" id="KW-0662">Pyridine nucleotide biosynthesis</keyword>
<name>A0A252A061_9PROT</name>
<dbReference type="InterPro" id="IPR014729">
    <property type="entry name" value="Rossmann-like_a/b/a_fold"/>
</dbReference>
<comment type="pathway">
    <text evidence="2 11">Cofactor biosynthesis; NAD(+) biosynthesis; deamido-NAD(+) from nicotinate D-ribonucleotide: step 1/1.</text>
</comment>
<evidence type="ECO:0000313" key="14">
    <source>
        <dbReference type="Proteomes" id="UP000194639"/>
    </source>
</evidence>
<dbReference type="NCBIfam" id="NF000843">
    <property type="entry name" value="PRK00071.2-2"/>
    <property type="match status" value="1"/>
</dbReference>
<dbReference type="GO" id="GO:0004515">
    <property type="term" value="F:nicotinate-nucleotide adenylyltransferase activity"/>
    <property type="evidence" value="ECO:0007669"/>
    <property type="project" value="UniProtKB-UniRule"/>
</dbReference>
<dbReference type="GO" id="GO:0005524">
    <property type="term" value="F:ATP binding"/>
    <property type="evidence" value="ECO:0007669"/>
    <property type="project" value="UniProtKB-KW"/>
</dbReference>
<comment type="function">
    <text evidence="1 11">Catalyzes the reversible adenylation of nicotinate mononucleotide (NaMN) to nicotinic acid adenine dinucleotide (NaAD).</text>
</comment>
<dbReference type="Proteomes" id="UP000194639">
    <property type="component" value="Unassembled WGS sequence"/>
</dbReference>
<proteinExistence type="inferred from homology"/>
<evidence type="ECO:0000313" key="13">
    <source>
        <dbReference type="EMBL" id="OUI80467.1"/>
    </source>
</evidence>
<keyword evidence="6 11" id="KW-0548">Nucleotidyltransferase</keyword>
<protein>
    <recommendedName>
        <fullName evidence="11">Probable nicotinate-nucleotide adenylyltransferase</fullName>
        <ecNumber evidence="11">2.7.7.18</ecNumber>
    </recommendedName>
    <alternativeName>
        <fullName evidence="11">Deamido-NAD(+) diphosphorylase</fullName>
    </alternativeName>
    <alternativeName>
        <fullName evidence="11">Deamido-NAD(+) pyrophosphorylase</fullName>
    </alternativeName>
    <alternativeName>
        <fullName evidence="11">Nicotinate mononucleotide adenylyltransferase</fullName>
        <shortName evidence="11">NaMN adenylyltransferase</shortName>
    </alternativeName>
</protein>
<dbReference type="GO" id="GO:0009435">
    <property type="term" value="P:NAD+ biosynthetic process"/>
    <property type="evidence" value="ECO:0007669"/>
    <property type="project" value="UniProtKB-UniRule"/>
</dbReference>
<comment type="catalytic activity">
    <reaction evidence="10 11">
        <text>nicotinate beta-D-ribonucleotide + ATP + H(+) = deamido-NAD(+) + diphosphate</text>
        <dbReference type="Rhea" id="RHEA:22860"/>
        <dbReference type="ChEBI" id="CHEBI:15378"/>
        <dbReference type="ChEBI" id="CHEBI:30616"/>
        <dbReference type="ChEBI" id="CHEBI:33019"/>
        <dbReference type="ChEBI" id="CHEBI:57502"/>
        <dbReference type="ChEBI" id="CHEBI:58437"/>
        <dbReference type="EC" id="2.7.7.18"/>
    </reaction>
</comment>
<dbReference type="UniPathway" id="UPA00253">
    <property type="reaction ID" value="UER00332"/>
</dbReference>
<evidence type="ECO:0000256" key="3">
    <source>
        <dbReference type="ARBA" id="ARBA00009014"/>
    </source>
</evidence>
<dbReference type="NCBIfam" id="TIGR00482">
    <property type="entry name" value="nicotinate (nicotinamide) nucleotide adenylyltransferase"/>
    <property type="match status" value="1"/>
</dbReference>
<dbReference type="RefSeq" id="WP_086552709.1">
    <property type="nucleotide sequence ID" value="NZ_JOMO01000033.1"/>
</dbReference>
<dbReference type="AlphaFoldDB" id="A0A252A061"/>
<gene>
    <name evidence="11" type="primary">nadD</name>
    <name evidence="13" type="ORF">HK12_08635</name>
</gene>
<evidence type="ECO:0000256" key="1">
    <source>
        <dbReference type="ARBA" id="ARBA00002324"/>
    </source>
</evidence>
<keyword evidence="9 11" id="KW-0520">NAD</keyword>
<keyword evidence="5 11" id="KW-0808">Transferase</keyword>
<reference evidence="13 14" key="1">
    <citation type="submission" date="2014-06" db="EMBL/GenBank/DDBJ databases">
        <authorList>
            <person name="Ju J."/>
            <person name="Zhang J."/>
        </authorList>
    </citation>
    <scope>NUCLEOTIDE SEQUENCE [LARGE SCALE GENOMIC DNA]</scope>
    <source>
        <strain evidence="13">DmW_045</strain>
    </source>
</reference>
<keyword evidence="8 11" id="KW-0067">ATP-binding</keyword>
<feature type="domain" description="Cytidyltransferase-like" evidence="12">
    <location>
        <begin position="15"/>
        <end position="194"/>
    </location>
</feature>
<evidence type="ECO:0000256" key="11">
    <source>
        <dbReference type="HAMAP-Rule" id="MF_00244"/>
    </source>
</evidence>
<comment type="similarity">
    <text evidence="3 11">Belongs to the NadD family.</text>
</comment>
<dbReference type="InterPro" id="IPR004821">
    <property type="entry name" value="Cyt_trans-like"/>
</dbReference>
<dbReference type="Gene3D" id="3.40.50.620">
    <property type="entry name" value="HUPs"/>
    <property type="match status" value="1"/>
</dbReference>
<evidence type="ECO:0000256" key="7">
    <source>
        <dbReference type="ARBA" id="ARBA00022741"/>
    </source>
</evidence>
<evidence type="ECO:0000256" key="2">
    <source>
        <dbReference type="ARBA" id="ARBA00005019"/>
    </source>
</evidence>
<dbReference type="PANTHER" id="PTHR39321:SF3">
    <property type="entry name" value="PHOSPHOPANTETHEINE ADENYLYLTRANSFERASE"/>
    <property type="match status" value="1"/>
</dbReference>
<dbReference type="SUPFAM" id="SSF52374">
    <property type="entry name" value="Nucleotidylyl transferase"/>
    <property type="match status" value="1"/>
</dbReference>
<dbReference type="HAMAP" id="MF_00244">
    <property type="entry name" value="NaMN_adenylyltr"/>
    <property type="match status" value="1"/>
</dbReference>
<dbReference type="InterPro" id="IPR005248">
    <property type="entry name" value="NadD/NMNAT"/>
</dbReference>
<dbReference type="EC" id="2.7.7.18" evidence="11"/>